<feature type="region of interest" description="Disordered" evidence="1">
    <location>
        <begin position="618"/>
        <end position="648"/>
    </location>
</feature>
<dbReference type="NCBIfam" id="NF047832">
    <property type="entry name" value="caspase_w_EACC1"/>
    <property type="match status" value="1"/>
</dbReference>
<keyword evidence="5" id="KW-1185">Reference proteome</keyword>
<dbReference type="Pfam" id="PF13749">
    <property type="entry name" value="HATPase_c_4"/>
    <property type="match status" value="1"/>
</dbReference>
<dbReference type="PANTHER" id="PTHR30595">
    <property type="entry name" value="GLPR-RELATED TRANSCRIPTIONAL REPRESSOR"/>
    <property type="match status" value="1"/>
</dbReference>
<evidence type="ECO:0000256" key="1">
    <source>
        <dbReference type="SAM" id="MobiDB-lite"/>
    </source>
</evidence>
<dbReference type="PANTHER" id="PTHR30595:SF6">
    <property type="entry name" value="SCHLAFEN ALBA-2 DOMAIN-CONTAINING PROTEIN"/>
    <property type="match status" value="1"/>
</dbReference>
<dbReference type="Gene3D" id="3.40.50.1460">
    <property type="match status" value="1"/>
</dbReference>
<dbReference type="Gene3D" id="3.40.50.300">
    <property type="entry name" value="P-loop containing nucleotide triphosphate hydrolases"/>
    <property type="match status" value="1"/>
</dbReference>
<dbReference type="SUPFAM" id="SSF52540">
    <property type="entry name" value="P-loop containing nucleoside triphosphate hydrolases"/>
    <property type="match status" value="1"/>
</dbReference>
<feature type="compositionally biased region" description="Low complexity" evidence="1">
    <location>
        <begin position="242"/>
        <end position="255"/>
    </location>
</feature>
<dbReference type="Proteomes" id="UP000199632">
    <property type="component" value="Unassembled WGS sequence"/>
</dbReference>
<dbReference type="InterPro" id="IPR011600">
    <property type="entry name" value="Pept_C14_caspase"/>
</dbReference>
<dbReference type="NCBIfam" id="NF040586">
    <property type="entry name" value="FxSxx_TPR"/>
    <property type="match status" value="1"/>
</dbReference>
<gene>
    <name evidence="4" type="ORF">SAMN05421684_5506</name>
</gene>
<dbReference type="Pfam" id="PF00656">
    <property type="entry name" value="Peptidase_C14"/>
    <property type="match status" value="1"/>
</dbReference>
<dbReference type="InterPro" id="IPR011990">
    <property type="entry name" value="TPR-like_helical_dom_sf"/>
</dbReference>
<organism evidence="4 5">
    <name type="scientific">Asanoa ishikariensis</name>
    <dbReference type="NCBI Taxonomy" id="137265"/>
    <lineage>
        <taxon>Bacteria</taxon>
        <taxon>Bacillati</taxon>
        <taxon>Actinomycetota</taxon>
        <taxon>Actinomycetes</taxon>
        <taxon>Micromonosporales</taxon>
        <taxon>Micromonosporaceae</taxon>
        <taxon>Asanoa</taxon>
    </lineage>
</organism>
<dbReference type="Pfam" id="PF13424">
    <property type="entry name" value="TPR_12"/>
    <property type="match status" value="1"/>
</dbReference>
<sequence>MGAGVHRALIVCNSDYDADARTFHELRGPRHDGSALWHALTEPSAGLFSTVVPVFERKSQPIGLEAKRFFNSAARDDVVLFYFSGHGWLAESQLYLCGRDSTRDEIEATALSASTLDAMLEGCRARTKIVILDCCYSGAFKGDADPADRFAGRGRFVLASTPPTQLAKDAEHDGQLSPFTHALVEGLRGSAVDAHGKGFVDLDDLKGYLETALVTGPRPYFRWTGSGQVKIARREAAASIPAVAPAKPPADAVAPMPAPRSPGDEDPTFLDRTTAATWYDAKRVAEFRRELKDEIADVMPAQLSDAEFLTRARLLDGGKLTLAGALLFADLPTNALDTAIVRCSRIDGTDISDPLTKRVLRGTVIEQISAAHAFVADAARRGEVPTARSAQAEPVYDYPMIAMREIIANALVHRDYADRTGCVHIRVFTDRIEVSNPGPWTGQHLPPGESVALSLLRRESRHRNFRLADALTWLRYVEGEGAGIPRAVRDCAAAGAQEPTVTVSHSGVVVTVYKTPAPRGPETVADQPATVRSKALLVEALMELDSFRSPSARSTLFTELESSLGQPLPQQRSSSLRVDAVDLLGKLSRVPDGLSALVSVLHLLEGPTKSVRQIEELVRAPEPAQPATPRPARVRDDATDGQPPRQDADLVGREAELQQLEKGLEYGGKHLLYGPGWVGKSRLAAQFAQQSTTKIVWWIDAERVDAVEASLLALGRRLKLSPSHRSRPELMLNYLATDAPPWLLVYDNATRPGDLVDLIPEKGGKVIITSRDPEWIDHVPGFEVGTFTRQDSLALILQGWPKASDVEADRLAEALGDLPLALRQATGWHQATGMPVDEYLELLADDAAALLDEGLSRSYPGGLTSSVMAAKKHLGPPAAQLLNRLAHLGDGGITQSLLRAGSAGITTAPLATAISSAFTLNQMVGELCRSGLVRVDEASRVRVHRAVRAILCAINATTKTPLRETQRLLVAASPGTPWDHRAWDRHGILDEHVLPARLIDVKEDAGASAFVLDQIDYRQARGDHEAALHLAKDTAARWNHLFGPDDVRTLAASSRLSAAHRAVDGCGTAEELTRDAYERAVRHLGGTHSLTLALAAQTACDQRFNGDFRDAYSQDRLLVDAHVRQSADGTSTLVAMSAVGVDLRLLGEYQQALEWDQDLRARWAASDEPEGPRALAVTADIARDLIYLGRYSSALDMLNELAPKQREMLGRSHLQVLRTDRLRVIASRNAGHPEDRLLAMGGEMYSSHHARLGPDHEDSLAAAMIYAHLLTTITADRKALDIVRDTRMRYETGFGRHHPLTLAATANVRVIERSMGVDLVPDAEPMERLQDSLGAEHPYTLCAAHGLANDLFLAGRREEADELTEATRRRLAEKLGEQHPYTVAAAVNLSAGAVTQLTKVLGAGHSAVVGAKRGQRVELEIEPPPMTV</sequence>
<reference evidence="5" key="1">
    <citation type="submission" date="2016-10" db="EMBL/GenBank/DDBJ databases">
        <authorList>
            <person name="Varghese N."/>
            <person name="Submissions S."/>
        </authorList>
    </citation>
    <scope>NUCLEOTIDE SEQUENCE [LARGE SCALE GENOMIC DNA]</scope>
    <source>
        <strain evidence="5">DSM 44718</strain>
    </source>
</reference>
<dbReference type="Gene3D" id="3.30.565.60">
    <property type="match status" value="1"/>
</dbReference>
<dbReference type="STRING" id="137265.SAMN05421684_5506"/>
<dbReference type="Pfam" id="PF19956">
    <property type="entry name" value="EAD2"/>
    <property type="match status" value="1"/>
</dbReference>
<dbReference type="GO" id="GO:0006508">
    <property type="term" value="P:proteolysis"/>
    <property type="evidence" value="ECO:0007669"/>
    <property type="project" value="InterPro"/>
</dbReference>
<dbReference type="GO" id="GO:0004197">
    <property type="term" value="F:cysteine-type endopeptidase activity"/>
    <property type="evidence" value="ECO:0007669"/>
    <property type="project" value="InterPro"/>
</dbReference>
<dbReference type="SUPFAM" id="SSF52129">
    <property type="entry name" value="Caspase-like"/>
    <property type="match status" value="1"/>
</dbReference>
<name>A0A1H3TDD7_9ACTN</name>
<proteinExistence type="predicted"/>
<feature type="region of interest" description="Disordered" evidence="1">
    <location>
        <begin position="242"/>
        <end position="270"/>
    </location>
</feature>
<evidence type="ECO:0000313" key="5">
    <source>
        <dbReference type="Proteomes" id="UP000199632"/>
    </source>
</evidence>
<dbReference type="InterPro" id="IPR038475">
    <property type="entry name" value="RecG_C_sf"/>
</dbReference>
<dbReference type="Gene3D" id="1.25.40.10">
    <property type="entry name" value="Tetratricopeptide repeat domain"/>
    <property type="match status" value="2"/>
</dbReference>
<evidence type="ECO:0000259" key="3">
    <source>
        <dbReference type="Pfam" id="PF19956"/>
    </source>
</evidence>
<dbReference type="EMBL" id="FNQB01000003">
    <property type="protein sequence ID" value="SDZ47861.1"/>
    <property type="molecule type" value="Genomic_DNA"/>
</dbReference>
<feature type="domain" description="Effector-associated" evidence="3">
    <location>
        <begin position="538"/>
        <end position="619"/>
    </location>
</feature>
<evidence type="ECO:0000313" key="4">
    <source>
        <dbReference type="EMBL" id="SDZ47861.1"/>
    </source>
</evidence>
<accession>A0A1H3TDD7</accession>
<dbReference type="InterPro" id="IPR029030">
    <property type="entry name" value="Caspase-like_dom_sf"/>
</dbReference>
<evidence type="ECO:0000259" key="2">
    <source>
        <dbReference type="Pfam" id="PF00656"/>
    </source>
</evidence>
<feature type="domain" description="Peptidase C14 caspase" evidence="2">
    <location>
        <begin position="7"/>
        <end position="191"/>
    </location>
</feature>
<protein>
    <submittedName>
        <fullName evidence="4">Tetratricopeptide repeat-containing protein</fullName>
    </submittedName>
</protein>
<dbReference type="InterPro" id="IPR027417">
    <property type="entry name" value="P-loop_NTPase"/>
</dbReference>
<dbReference type="InterPro" id="IPR045431">
    <property type="entry name" value="EAD2"/>
</dbReference>